<dbReference type="GO" id="GO:0005524">
    <property type="term" value="F:ATP binding"/>
    <property type="evidence" value="ECO:0007669"/>
    <property type="project" value="UniProtKB-UniRule"/>
</dbReference>
<keyword evidence="1" id="KW-0067">ATP-binding</keyword>
<dbReference type="RefSeq" id="WP_089200857.1">
    <property type="nucleotide sequence ID" value="NZ_NHRJ02000010.1"/>
</dbReference>
<dbReference type="PROSITE" id="PS50975">
    <property type="entry name" value="ATP_GRASP"/>
    <property type="match status" value="1"/>
</dbReference>
<dbReference type="EMBL" id="NHRJ02000010">
    <property type="protein sequence ID" value="PZE20036.1"/>
    <property type="molecule type" value="Genomic_DNA"/>
</dbReference>
<name>A0A2W1NQM8_PAEXE</name>
<gene>
    <name evidence="3" type="ORF">CBW46_015255</name>
</gene>
<keyword evidence="3" id="KW-0436">Ligase</keyword>
<evidence type="ECO:0000313" key="4">
    <source>
        <dbReference type="Proteomes" id="UP000214746"/>
    </source>
</evidence>
<dbReference type="Pfam" id="PF08443">
    <property type="entry name" value="RimK"/>
    <property type="match status" value="1"/>
</dbReference>
<keyword evidence="4" id="KW-1185">Reference proteome</keyword>
<dbReference type="OrthoDB" id="9786585at2"/>
<evidence type="ECO:0000256" key="1">
    <source>
        <dbReference type="PROSITE-ProRule" id="PRU00409"/>
    </source>
</evidence>
<organism evidence="3 4">
    <name type="scientific">Paenibacillus xerothermodurans</name>
    <dbReference type="NCBI Taxonomy" id="1977292"/>
    <lineage>
        <taxon>Bacteria</taxon>
        <taxon>Bacillati</taxon>
        <taxon>Bacillota</taxon>
        <taxon>Bacilli</taxon>
        <taxon>Bacillales</taxon>
        <taxon>Paenibacillaceae</taxon>
        <taxon>Paenibacillus</taxon>
    </lineage>
</organism>
<feature type="domain" description="ATP-grasp" evidence="2">
    <location>
        <begin position="139"/>
        <end position="310"/>
    </location>
</feature>
<dbReference type="InterPro" id="IPR013651">
    <property type="entry name" value="ATP-grasp_RimK-type"/>
</dbReference>
<dbReference type="InterPro" id="IPR011761">
    <property type="entry name" value="ATP-grasp"/>
</dbReference>
<evidence type="ECO:0000313" key="3">
    <source>
        <dbReference type="EMBL" id="PZE20036.1"/>
    </source>
</evidence>
<dbReference type="AlphaFoldDB" id="A0A2W1NQM8"/>
<dbReference type="GO" id="GO:0005737">
    <property type="term" value="C:cytoplasm"/>
    <property type="evidence" value="ECO:0007669"/>
    <property type="project" value="TreeGrafter"/>
</dbReference>
<dbReference type="Gene3D" id="3.30.470.20">
    <property type="entry name" value="ATP-grasp fold, B domain"/>
    <property type="match status" value="1"/>
</dbReference>
<accession>A0A2W1NQM8</accession>
<keyword evidence="1" id="KW-0547">Nucleotide-binding</keyword>
<protein>
    <submittedName>
        <fullName evidence="3">ATP-dependent carboxylate-amine ligase</fullName>
    </submittedName>
</protein>
<dbReference type="Proteomes" id="UP000214746">
    <property type="component" value="Unassembled WGS sequence"/>
</dbReference>
<dbReference type="GO" id="GO:0016879">
    <property type="term" value="F:ligase activity, forming carbon-nitrogen bonds"/>
    <property type="evidence" value="ECO:0007669"/>
    <property type="project" value="TreeGrafter"/>
</dbReference>
<dbReference type="SUPFAM" id="SSF56059">
    <property type="entry name" value="Glutathione synthetase ATP-binding domain-like"/>
    <property type="match status" value="1"/>
</dbReference>
<sequence length="321" mass="34797">MTSRPTIGIIGAGNERHCVYLADELRKQGAEPLIMDNTSTLPFPLTLGTGSGMPDSYYNDHSLKDVQVFYLRALYLPTPAFNAQPLEAQIRQEGYVAYAAQRERYAAWLSYLKCLPLQNKLLVNPIDRLLIHFAKPFQMAFLHREGIPVPATLVTSEAAQVKAFANGRDVVYKPVAGGAHCRKLSQEDLEPERLAALANAPVMFQQLVPGQEVRVFVLDGKVLGAFAIESSAIDYRTGEAAVTATEISAAVAKLSIRACRALGLLFSGVDVKLGSDGSAVLLECNPSPMFEGFDRHAEVSIVSQLASFLIQEAAARSAVGM</sequence>
<evidence type="ECO:0000259" key="2">
    <source>
        <dbReference type="PROSITE" id="PS50975"/>
    </source>
</evidence>
<comment type="caution">
    <text evidence="3">The sequence shown here is derived from an EMBL/GenBank/DDBJ whole genome shotgun (WGS) entry which is preliminary data.</text>
</comment>
<reference evidence="3" key="1">
    <citation type="submission" date="2018-06" db="EMBL/GenBank/DDBJ databases">
        <title>Paenibacillus xerothermodurans sp. nov. an extremely dry heat resistant spore forming bacterium isolated from the soil of Cape Canaveral, Florida.</title>
        <authorList>
            <person name="Seuylemezian A."/>
            <person name="Kaur N."/>
            <person name="Patil P."/>
            <person name="Patil P."/>
            <person name="Mayilraj S."/>
            <person name="Vaishampayan P."/>
        </authorList>
    </citation>
    <scope>NUCLEOTIDE SEQUENCE [LARGE SCALE GENOMIC DNA]</scope>
    <source>
        <strain evidence="3">ATCC 27380</strain>
    </source>
</reference>
<proteinExistence type="predicted"/>
<dbReference type="PANTHER" id="PTHR21621:SF0">
    <property type="entry name" value="BETA-CITRYLGLUTAMATE SYNTHASE B-RELATED"/>
    <property type="match status" value="1"/>
</dbReference>
<dbReference type="GO" id="GO:0046872">
    <property type="term" value="F:metal ion binding"/>
    <property type="evidence" value="ECO:0007669"/>
    <property type="project" value="InterPro"/>
</dbReference>
<dbReference type="PANTHER" id="PTHR21621">
    <property type="entry name" value="RIBOSOMAL PROTEIN S6 MODIFICATION PROTEIN"/>
    <property type="match status" value="1"/>
</dbReference>